<feature type="region of interest" description="Disordered" evidence="1">
    <location>
        <begin position="96"/>
        <end position="140"/>
    </location>
</feature>
<dbReference type="AlphaFoldDB" id="A0A8X9A6E5"/>
<feature type="compositionally biased region" description="Basic residues" evidence="1">
    <location>
        <begin position="120"/>
        <end position="129"/>
    </location>
</feature>
<feature type="region of interest" description="Disordered" evidence="1">
    <location>
        <begin position="186"/>
        <end position="206"/>
    </location>
</feature>
<dbReference type="PANTHER" id="PTHR34120">
    <property type="entry name" value="EXPRESSED PROTEIN"/>
    <property type="match status" value="1"/>
</dbReference>
<evidence type="ECO:0000256" key="1">
    <source>
        <dbReference type="SAM" id="MobiDB-lite"/>
    </source>
</evidence>
<comment type="caution">
    <text evidence="2">The sequence shown here is derived from an EMBL/GenBank/DDBJ whole genome shotgun (WGS) entry which is preliminary data.</text>
</comment>
<dbReference type="EMBL" id="PNBA02000003">
    <property type="protein sequence ID" value="KAG6430587.1"/>
    <property type="molecule type" value="Genomic_DNA"/>
</dbReference>
<evidence type="ECO:0000313" key="2">
    <source>
        <dbReference type="EMBL" id="KAG6430587.1"/>
    </source>
</evidence>
<sequence>MPQVDLVTLADDDPPQNEAPPESFWLSKDVEYDWFDRNAFYERKDSTRANSNTNSQRFPVSLKPKASIFGLPKTQKTAFVESKRRAQPASIRLFPKRSESKPTAPVAEPGSPKVSCMGRVRSKRGRRRSNSVIKPGEKPKTGICSKVMSLLRSKKGGSGRVMEIVMVDDVEPAPRKSVSVEVREVPVSGEPPGLGGMTRFASGRRSGSWVAEEINPAELDGHVSSKC</sequence>
<dbReference type="PANTHER" id="PTHR34120:SF2">
    <property type="entry name" value="OS01G0860900 PROTEIN"/>
    <property type="match status" value="1"/>
</dbReference>
<name>A0A8X9A6E5_SALSN</name>
<dbReference type="OrthoDB" id="696504at2759"/>
<reference evidence="2" key="2">
    <citation type="submission" date="2020-08" db="EMBL/GenBank/DDBJ databases">
        <title>Plant Genome Project.</title>
        <authorList>
            <person name="Zhang R.-G."/>
        </authorList>
    </citation>
    <scope>NUCLEOTIDE SEQUENCE</scope>
    <source>
        <strain evidence="2">Huo1</strain>
        <tissue evidence="2">Leaf</tissue>
    </source>
</reference>
<feature type="region of interest" description="Disordered" evidence="1">
    <location>
        <begin position="1"/>
        <end position="22"/>
    </location>
</feature>
<protein>
    <submittedName>
        <fullName evidence="2">Uncharacterized protein</fullName>
    </submittedName>
</protein>
<reference evidence="2" key="1">
    <citation type="submission" date="2018-01" db="EMBL/GenBank/DDBJ databases">
        <authorList>
            <person name="Mao J.F."/>
        </authorList>
    </citation>
    <scope>NUCLEOTIDE SEQUENCE</scope>
    <source>
        <strain evidence="2">Huo1</strain>
        <tissue evidence="2">Leaf</tissue>
    </source>
</reference>
<dbReference type="Proteomes" id="UP000298416">
    <property type="component" value="Unassembled WGS sequence"/>
</dbReference>
<evidence type="ECO:0000313" key="3">
    <source>
        <dbReference type="Proteomes" id="UP000298416"/>
    </source>
</evidence>
<keyword evidence="3" id="KW-1185">Reference proteome</keyword>
<organism evidence="2">
    <name type="scientific">Salvia splendens</name>
    <name type="common">Scarlet sage</name>
    <dbReference type="NCBI Taxonomy" id="180675"/>
    <lineage>
        <taxon>Eukaryota</taxon>
        <taxon>Viridiplantae</taxon>
        <taxon>Streptophyta</taxon>
        <taxon>Embryophyta</taxon>
        <taxon>Tracheophyta</taxon>
        <taxon>Spermatophyta</taxon>
        <taxon>Magnoliopsida</taxon>
        <taxon>eudicotyledons</taxon>
        <taxon>Gunneridae</taxon>
        <taxon>Pentapetalae</taxon>
        <taxon>asterids</taxon>
        <taxon>lamiids</taxon>
        <taxon>Lamiales</taxon>
        <taxon>Lamiaceae</taxon>
        <taxon>Nepetoideae</taxon>
        <taxon>Mentheae</taxon>
        <taxon>Salviinae</taxon>
        <taxon>Salvia</taxon>
        <taxon>Salvia subgen. Calosphace</taxon>
        <taxon>core Calosphace</taxon>
    </lineage>
</organism>
<proteinExistence type="predicted"/>
<gene>
    <name evidence="2" type="ORF">SASPL_108657</name>
</gene>
<accession>A0A8X9A6E5</accession>